<reference evidence="1" key="1">
    <citation type="submission" date="2023-04" db="EMBL/GenBank/DDBJ databases">
        <title>Draft Genome sequencing of Naganishia species isolated from polar environments using Oxford Nanopore Technology.</title>
        <authorList>
            <person name="Leo P."/>
            <person name="Venkateswaran K."/>
        </authorList>
    </citation>
    <scope>NUCLEOTIDE SEQUENCE</scope>
    <source>
        <strain evidence="1">MNA-CCFEE 5425</strain>
    </source>
</reference>
<proteinExistence type="predicted"/>
<accession>A0ACC2WIV8</accession>
<gene>
    <name evidence="1" type="ORF">QFC22_006575</name>
</gene>
<keyword evidence="2" id="KW-1185">Reference proteome</keyword>
<organism evidence="1 2">
    <name type="scientific">Naganishia vaughanmartiniae</name>
    <dbReference type="NCBI Taxonomy" id="1424756"/>
    <lineage>
        <taxon>Eukaryota</taxon>
        <taxon>Fungi</taxon>
        <taxon>Dikarya</taxon>
        <taxon>Basidiomycota</taxon>
        <taxon>Agaricomycotina</taxon>
        <taxon>Tremellomycetes</taxon>
        <taxon>Filobasidiales</taxon>
        <taxon>Filobasidiaceae</taxon>
        <taxon>Naganishia</taxon>
    </lineage>
</organism>
<protein>
    <submittedName>
        <fullName evidence="1">Uncharacterized protein</fullName>
    </submittedName>
</protein>
<name>A0ACC2WIV8_9TREE</name>
<dbReference type="Proteomes" id="UP001243375">
    <property type="component" value="Unassembled WGS sequence"/>
</dbReference>
<evidence type="ECO:0000313" key="2">
    <source>
        <dbReference type="Proteomes" id="UP001243375"/>
    </source>
</evidence>
<sequence length="216" mass="24336">MSGRYKLKTGEIPEKSSYTAFQKIGLKANSARRISEISPVPMMHPTTVNFTYNALQSVRAMLVARARLRYTNKLSGPDTVKMAGWPFSWGNNIPGDPKLPAFLSTPPQYPPLRDVPDDQRFTASGFEKATIDYSDHSPPSAQTEVDHDSKCLPTQRHRRAGSAPTITPPPRHENARRKALENRRAQEQKEIKDARQAMLSAKEEELARREAAWQPK</sequence>
<evidence type="ECO:0000313" key="1">
    <source>
        <dbReference type="EMBL" id="KAJ9111275.1"/>
    </source>
</evidence>
<dbReference type="EMBL" id="JASBWU010000031">
    <property type="protein sequence ID" value="KAJ9111275.1"/>
    <property type="molecule type" value="Genomic_DNA"/>
</dbReference>
<comment type="caution">
    <text evidence="1">The sequence shown here is derived from an EMBL/GenBank/DDBJ whole genome shotgun (WGS) entry which is preliminary data.</text>
</comment>